<dbReference type="Proteomes" id="UP000191812">
    <property type="component" value="Unassembled WGS sequence"/>
</dbReference>
<name>A0ABP2BQZ5_9HYPH</name>
<proteinExistence type="predicted"/>
<dbReference type="EMBL" id="FBWH01000046">
    <property type="protein sequence ID" value="CUX61849.1"/>
    <property type="molecule type" value="Genomic_DNA"/>
</dbReference>
<comment type="caution">
    <text evidence="1">The sequence shown here is derived from an EMBL/GenBank/DDBJ whole genome shotgun (WGS) entry which is preliminary data.</text>
</comment>
<organism evidence="1 2">
    <name type="scientific">Agrobacterium genomosp. 13 str. CFBP 6927</name>
    <dbReference type="NCBI Taxonomy" id="1183428"/>
    <lineage>
        <taxon>Bacteria</taxon>
        <taxon>Pseudomonadati</taxon>
        <taxon>Pseudomonadota</taxon>
        <taxon>Alphaproteobacteria</taxon>
        <taxon>Hyphomicrobiales</taxon>
        <taxon>Rhizobiaceae</taxon>
        <taxon>Rhizobium/Agrobacterium group</taxon>
        <taxon>Agrobacterium</taxon>
        <taxon>Agrobacterium tumefaciens complex</taxon>
    </lineage>
</organism>
<keyword evidence="2" id="KW-1185">Reference proteome</keyword>
<gene>
    <name evidence="1" type="ORF">AGR13a_Lc70010</name>
</gene>
<accession>A0ABP2BQZ5</accession>
<protein>
    <submittedName>
        <fullName evidence="1">Uncharacterized protein</fullName>
    </submittedName>
</protein>
<evidence type="ECO:0000313" key="1">
    <source>
        <dbReference type="EMBL" id="CUX61849.1"/>
    </source>
</evidence>
<evidence type="ECO:0000313" key="2">
    <source>
        <dbReference type="Proteomes" id="UP000191812"/>
    </source>
</evidence>
<sequence>MKVKGTDIRNIYQEWMLYPH</sequence>
<reference evidence="1 2" key="1">
    <citation type="submission" date="2016-01" db="EMBL/GenBank/DDBJ databases">
        <authorList>
            <person name="Regsiter A."/>
            <person name="william w."/>
        </authorList>
    </citation>
    <scope>NUCLEOTIDE SEQUENCE [LARGE SCALE GENOMIC DNA]</scope>
    <source>
        <strain evidence="1 2">CFBP 6927</strain>
    </source>
</reference>